<keyword evidence="7" id="KW-0175">Coiled coil</keyword>
<dbReference type="Gene3D" id="3.30.565.10">
    <property type="entry name" value="Histidine kinase-like ATPase, C-terminal domain"/>
    <property type="match status" value="1"/>
</dbReference>
<dbReference type="SMART" id="SM00388">
    <property type="entry name" value="HisKA"/>
    <property type="match status" value="1"/>
</dbReference>
<dbReference type="InterPro" id="IPR003661">
    <property type="entry name" value="HisK_dim/P_dom"/>
</dbReference>
<evidence type="ECO:0000256" key="4">
    <source>
        <dbReference type="ARBA" id="ARBA00022679"/>
    </source>
</evidence>
<evidence type="ECO:0000256" key="7">
    <source>
        <dbReference type="SAM" id="Coils"/>
    </source>
</evidence>
<dbReference type="GO" id="GO:0016301">
    <property type="term" value="F:kinase activity"/>
    <property type="evidence" value="ECO:0007669"/>
    <property type="project" value="UniProtKB-KW"/>
</dbReference>
<dbReference type="InterPro" id="IPR050351">
    <property type="entry name" value="BphY/WalK/GraS-like"/>
</dbReference>
<dbReference type="PANTHER" id="PTHR45453">
    <property type="entry name" value="PHOSPHATE REGULON SENSOR PROTEIN PHOR"/>
    <property type="match status" value="1"/>
</dbReference>
<feature type="transmembrane region" description="Helical" evidence="8">
    <location>
        <begin position="141"/>
        <end position="160"/>
    </location>
</feature>
<organism evidence="10 11">
    <name type="scientific">Negadavirga shengliensis</name>
    <dbReference type="NCBI Taxonomy" id="1389218"/>
    <lineage>
        <taxon>Bacteria</taxon>
        <taxon>Pseudomonadati</taxon>
        <taxon>Bacteroidota</taxon>
        <taxon>Cytophagia</taxon>
        <taxon>Cytophagales</taxon>
        <taxon>Cyclobacteriaceae</taxon>
        <taxon>Negadavirga</taxon>
    </lineage>
</organism>
<protein>
    <recommendedName>
        <fullName evidence="2">histidine kinase</fullName>
        <ecNumber evidence="2">2.7.13.3</ecNumber>
    </recommendedName>
</protein>
<keyword evidence="6" id="KW-0902">Two-component regulatory system</keyword>
<dbReference type="EC" id="2.7.13.3" evidence="2"/>
<sequence>MYLSTKMLLYNLLAKGIILLLFLMTGPFLLKHFALKNIDAELINKRDQILTIISHEGMGGFFSEEDSLSGFGSYNILREEYVLLEKLEEPFPLDSIFNEERILDNITVSYRVCAYVFAFEDDYFLMEIGKSLETINNISGLIFRIMLALLLGFIVLSFFLDNVFNKWLIQPFNRIIRDKISHIREPQQFVHQPVKTTTKDFKILDEAISEMIWRIQKAFNQERVFISHASHELKTPVSILQTKIEAFFGDENLSQQEMERLMDMQQTIQKLKKTINALLLLSKVNNAQYVKSETVSLDGLLKALFEEWEAIADDRSIRLKLELDGGFDFKNSNKSLCMIMVQNALSNAIKYSEEGMKVTLSGAPIAKGYKVEVIDEGRGISPALMEQVESGLVFLKDAQKESSGYGLQIIYKIASFLGVDVRIHSGKKGTAVVFHFSNLDH</sequence>
<dbReference type="RefSeq" id="WP_377060838.1">
    <property type="nucleotide sequence ID" value="NZ_JBHSJJ010000001.1"/>
</dbReference>
<proteinExistence type="predicted"/>
<dbReference type="CDD" id="cd00082">
    <property type="entry name" value="HisKA"/>
    <property type="match status" value="1"/>
</dbReference>
<dbReference type="EMBL" id="JBHSJJ010000001">
    <property type="protein sequence ID" value="MFC4870365.1"/>
    <property type="molecule type" value="Genomic_DNA"/>
</dbReference>
<keyword evidence="11" id="KW-1185">Reference proteome</keyword>
<dbReference type="SUPFAM" id="SSF55874">
    <property type="entry name" value="ATPase domain of HSP90 chaperone/DNA topoisomerase II/histidine kinase"/>
    <property type="match status" value="1"/>
</dbReference>
<evidence type="ECO:0000256" key="5">
    <source>
        <dbReference type="ARBA" id="ARBA00022777"/>
    </source>
</evidence>
<comment type="catalytic activity">
    <reaction evidence="1">
        <text>ATP + protein L-histidine = ADP + protein N-phospho-L-histidine.</text>
        <dbReference type="EC" id="2.7.13.3"/>
    </reaction>
</comment>
<name>A0ABV9SW92_9BACT</name>
<keyword evidence="3" id="KW-0597">Phosphoprotein</keyword>
<keyword evidence="8" id="KW-0472">Membrane</keyword>
<dbReference type="Gene3D" id="1.10.287.130">
    <property type="match status" value="1"/>
</dbReference>
<dbReference type="SMART" id="SM00387">
    <property type="entry name" value="HATPase_c"/>
    <property type="match status" value="1"/>
</dbReference>
<feature type="transmembrane region" description="Helical" evidence="8">
    <location>
        <begin position="12"/>
        <end position="30"/>
    </location>
</feature>
<dbReference type="Pfam" id="PF00512">
    <property type="entry name" value="HisKA"/>
    <property type="match status" value="1"/>
</dbReference>
<evidence type="ECO:0000256" key="8">
    <source>
        <dbReference type="SAM" id="Phobius"/>
    </source>
</evidence>
<dbReference type="Pfam" id="PF02518">
    <property type="entry name" value="HATPase_c"/>
    <property type="match status" value="1"/>
</dbReference>
<evidence type="ECO:0000313" key="10">
    <source>
        <dbReference type="EMBL" id="MFC4870365.1"/>
    </source>
</evidence>
<evidence type="ECO:0000256" key="6">
    <source>
        <dbReference type="ARBA" id="ARBA00023012"/>
    </source>
</evidence>
<evidence type="ECO:0000313" key="11">
    <source>
        <dbReference type="Proteomes" id="UP001595818"/>
    </source>
</evidence>
<keyword evidence="8" id="KW-1133">Transmembrane helix</keyword>
<reference evidence="11" key="1">
    <citation type="journal article" date="2019" name="Int. J. Syst. Evol. Microbiol.">
        <title>The Global Catalogue of Microorganisms (GCM) 10K type strain sequencing project: providing services to taxonomists for standard genome sequencing and annotation.</title>
        <authorList>
            <consortium name="The Broad Institute Genomics Platform"/>
            <consortium name="The Broad Institute Genome Sequencing Center for Infectious Disease"/>
            <person name="Wu L."/>
            <person name="Ma J."/>
        </authorList>
    </citation>
    <scope>NUCLEOTIDE SEQUENCE [LARGE SCALE GENOMIC DNA]</scope>
    <source>
        <strain evidence="11">CGMCC 4.7466</strain>
    </source>
</reference>
<feature type="domain" description="Histidine kinase" evidence="9">
    <location>
        <begin position="228"/>
        <end position="440"/>
    </location>
</feature>
<dbReference type="InterPro" id="IPR003594">
    <property type="entry name" value="HATPase_dom"/>
</dbReference>
<dbReference type="InterPro" id="IPR036890">
    <property type="entry name" value="HATPase_C_sf"/>
</dbReference>
<dbReference type="PANTHER" id="PTHR45453:SF1">
    <property type="entry name" value="PHOSPHATE REGULON SENSOR PROTEIN PHOR"/>
    <property type="match status" value="1"/>
</dbReference>
<feature type="coiled-coil region" evidence="7">
    <location>
        <begin position="254"/>
        <end position="281"/>
    </location>
</feature>
<dbReference type="SUPFAM" id="SSF47384">
    <property type="entry name" value="Homodimeric domain of signal transducing histidine kinase"/>
    <property type="match status" value="1"/>
</dbReference>
<keyword evidence="4" id="KW-0808">Transferase</keyword>
<evidence type="ECO:0000259" key="9">
    <source>
        <dbReference type="PROSITE" id="PS50109"/>
    </source>
</evidence>
<evidence type="ECO:0000256" key="3">
    <source>
        <dbReference type="ARBA" id="ARBA00022553"/>
    </source>
</evidence>
<comment type="caution">
    <text evidence="10">The sequence shown here is derived from an EMBL/GenBank/DDBJ whole genome shotgun (WGS) entry which is preliminary data.</text>
</comment>
<gene>
    <name evidence="10" type="ORF">ACFPFU_01620</name>
</gene>
<accession>A0ABV9SW92</accession>
<evidence type="ECO:0000256" key="2">
    <source>
        <dbReference type="ARBA" id="ARBA00012438"/>
    </source>
</evidence>
<dbReference type="PROSITE" id="PS50109">
    <property type="entry name" value="HIS_KIN"/>
    <property type="match status" value="1"/>
</dbReference>
<dbReference type="InterPro" id="IPR036097">
    <property type="entry name" value="HisK_dim/P_sf"/>
</dbReference>
<dbReference type="Proteomes" id="UP001595818">
    <property type="component" value="Unassembled WGS sequence"/>
</dbReference>
<keyword evidence="5 10" id="KW-0418">Kinase</keyword>
<keyword evidence="8" id="KW-0812">Transmembrane</keyword>
<dbReference type="InterPro" id="IPR005467">
    <property type="entry name" value="His_kinase_dom"/>
</dbReference>
<evidence type="ECO:0000256" key="1">
    <source>
        <dbReference type="ARBA" id="ARBA00000085"/>
    </source>
</evidence>